<sequence>MLRTLRPALLLATASVTAGLLTAPAAAFAADTTTQLTASQMSAALKTVAGSTGASAAKGWAGSFRMTSERQGSGSGTFVTDPAGGRAYTRIDVPYQHETQYAVARKGVYTSLSTAREKAAVKMMRRPSVKYVFAARPSLNITSWTRDNSADPSTVLTDDTEYAGTKVTHTDNSATYRFDDDDEGAYTYEVSAAGVLTSAKISYSSYMTVAFTWRYGAQHVTLPTTAQTIGSATLDKGLAYLDLGTDVRKLAKKSAADVRVAANKHTVRVSVLRKVVKRDVTRFNQDAKVKVVAVTTVTGGVRISARNPWTGVKVAYTIKASGKKVVVTKK</sequence>
<gene>
    <name evidence="2" type="ORF">ACTOB_000855</name>
</gene>
<feature type="signal peptide" evidence="1">
    <location>
        <begin position="1"/>
        <end position="29"/>
    </location>
</feature>
<keyword evidence="1" id="KW-0732">Signal</keyword>
<proteinExistence type="predicted"/>
<keyword evidence="3" id="KW-1185">Reference proteome</keyword>
<dbReference type="Proteomes" id="UP001240150">
    <property type="component" value="Chromosome"/>
</dbReference>
<name>A0ABY8WHI9_9ACTN</name>
<feature type="chain" id="PRO_5046055462" evidence="1">
    <location>
        <begin position="30"/>
        <end position="330"/>
    </location>
</feature>
<accession>A0ABY8WHI9</accession>
<dbReference type="EMBL" id="CP126980">
    <property type="protein sequence ID" value="WIM97346.1"/>
    <property type="molecule type" value="Genomic_DNA"/>
</dbReference>
<evidence type="ECO:0000256" key="1">
    <source>
        <dbReference type="SAM" id="SignalP"/>
    </source>
</evidence>
<dbReference type="RefSeq" id="WP_284918740.1">
    <property type="nucleotide sequence ID" value="NZ_CP126980.1"/>
</dbReference>
<evidence type="ECO:0000313" key="2">
    <source>
        <dbReference type="EMBL" id="WIM97346.1"/>
    </source>
</evidence>
<reference evidence="2 3" key="1">
    <citation type="submission" date="2023-06" db="EMBL/GenBank/DDBJ databases">
        <authorList>
            <person name="Yushchuk O."/>
            <person name="Binda E."/>
            <person name="Ruckert-Reed C."/>
            <person name="Fedorenko V."/>
            <person name="Kalinowski J."/>
            <person name="Marinelli F."/>
        </authorList>
    </citation>
    <scope>NUCLEOTIDE SEQUENCE [LARGE SCALE GENOMIC DNA]</scope>
    <source>
        <strain evidence="2 3">NRRL 3884</strain>
    </source>
</reference>
<organism evidence="2 3">
    <name type="scientific">Actinoplanes oblitus</name>
    <dbReference type="NCBI Taxonomy" id="3040509"/>
    <lineage>
        <taxon>Bacteria</taxon>
        <taxon>Bacillati</taxon>
        <taxon>Actinomycetota</taxon>
        <taxon>Actinomycetes</taxon>
        <taxon>Micromonosporales</taxon>
        <taxon>Micromonosporaceae</taxon>
        <taxon>Actinoplanes</taxon>
    </lineage>
</organism>
<protein>
    <submittedName>
        <fullName evidence="2">Uncharacterized protein</fullName>
    </submittedName>
</protein>
<evidence type="ECO:0000313" key="3">
    <source>
        <dbReference type="Proteomes" id="UP001240150"/>
    </source>
</evidence>